<reference evidence="2" key="2">
    <citation type="submission" date="2009-11" db="EMBL/GenBank/DDBJ databases">
        <title>The Genome Sequence of Allomyces macrogynus strain ATCC 38327.</title>
        <authorList>
            <consortium name="The Broad Institute Genome Sequencing Platform"/>
            <person name="Russ C."/>
            <person name="Cuomo C."/>
            <person name="Shea T."/>
            <person name="Young S.K."/>
            <person name="Zeng Q."/>
            <person name="Koehrsen M."/>
            <person name="Haas B."/>
            <person name="Borodovsky M."/>
            <person name="Guigo R."/>
            <person name="Alvarado L."/>
            <person name="Berlin A."/>
            <person name="Borenstein D."/>
            <person name="Chen Z."/>
            <person name="Engels R."/>
            <person name="Freedman E."/>
            <person name="Gellesch M."/>
            <person name="Goldberg J."/>
            <person name="Griggs A."/>
            <person name="Gujja S."/>
            <person name="Heiman D."/>
            <person name="Hepburn T."/>
            <person name="Howarth C."/>
            <person name="Jen D."/>
            <person name="Larson L."/>
            <person name="Lewis B."/>
            <person name="Mehta T."/>
            <person name="Park D."/>
            <person name="Pearson M."/>
            <person name="Roberts A."/>
            <person name="Saif S."/>
            <person name="Shenoy N."/>
            <person name="Sisk P."/>
            <person name="Stolte C."/>
            <person name="Sykes S."/>
            <person name="Walk T."/>
            <person name="White J."/>
            <person name="Yandava C."/>
            <person name="Burger G."/>
            <person name="Gray M.W."/>
            <person name="Holland P.W.H."/>
            <person name="King N."/>
            <person name="Lang F.B.F."/>
            <person name="Roger A.J."/>
            <person name="Ruiz-Trillo I."/>
            <person name="Lander E."/>
            <person name="Nusbaum C."/>
        </authorList>
    </citation>
    <scope>NUCLEOTIDE SEQUENCE [LARGE SCALE GENOMIC DNA]</scope>
    <source>
        <strain evidence="2">ATCC 38327</strain>
    </source>
</reference>
<evidence type="ECO:0000313" key="2">
    <source>
        <dbReference type="Proteomes" id="UP000054350"/>
    </source>
</evidence>
<accession>A0A0L0SL49</accession>
<dbReference type="VEuPathDB" id="FungiDB:AMAG_08272"/>
<name>A0A0L0SL49_ALLM3</name>
<proteinExistence type="predicted"/>
<gene>
    <name evidence="1" type="ORF">AMAG_08272</name>
</gene>
<sequence>MGLFSWLRGDDAARAPAPAPANLEVDPSKSTTFSGDLETVPRNNTVCYHVEGFLQCEYFQRALRLGSRVATENVHVDTNVFSESEFFRSRLPELKQDVHGSAQHRTCPIVYEGCDEVEYKYVGGYDDFAKIAAQRHGVRP</sequence>
<dbReference type="OrthoDB" id="2114940at2759"/>
<reference evidence="1 2" key="1">
    <citation type="submission" date="2009-11" db="EMBL/GenBank/DDBJ databases">
        <title>Annotation of Allomyces macrogynus ATCC 38327.</title>
        <authorList>
            <consortium name="The Broad Institute Genome Sequencing Platform"/>
            <person name="Russ C."/>
            <person name="Cuomo C."/>
            <person name="Burger G."/>
            <person name="Gray M.W."/>
            <person name="Holland P.W.H."/>
            <person name="King N."/>
            <person name="Lang F.B.F."/>
            <person name="Roger A.J."/>
            <person name="Ruiz-Trillo I."/>
            <person name="Young S.K."/>
            <person name="Zeng Q."/>
            <person name="Gargeya S."/>
            <person name="Fitzgerald M."/>
            <person name="Haas B."/>
            <person name="Abouelleil A."/>
            <person name="Alvarado L."/>
            <person name="Arachchi H.M."/>
            <person name="Berlin A."/>
            <person name="Chapman S.B."/>
            <person name="Gearin G."/>
            <person name="Goldberg J."/>
            <person name="Griggs A."/>
            <person name="Gujja S."/>
            <person name="Hansen M."/>
            <person name="Heiman D."/>
            <person name="Howarth C."/>
            <person name="Larimer J."/>
            <person name="Lui A."/>
            <person name="MacDonald P.J.P."/>
            <person name="McCowen C."/>
            <person name="Montmayeur A."/>
            <person name="Murphy C."/>
            <person name="Neiman D."/>
            <person name="Pearson M."/>
            <person name="Priest M."/>
            <person name="Roberts A."/>
            <person name="Saif S."/>
            <person name="Shea T."/>
            <person name="Sisk P."/>
            <person name="Stolte C."/>
            <person name="Sykes S."/>
            <person name="Wortman J."/>
            <person name="Nusbaum C."/>
            <person name="Birren B."/>
        </authorList>
    </citation>
    <scope>NUCLEOTIDE SEQUENCE [LARGE SCALE GENOMIC DNA]</scope>
    <source>
        <strain evidence="1 2">ATCC 38327</strain>
    </source>
</reference>
<dbReference type="OMA" id="NICYHIE"/>
<protein>
    <submittedName>
        <fullName evidence="1">Uncharacterized protein</fullName>
    </submittedName>
</protein>
<evidence type="ECO:0000313" key="1">
    <source>
        <dbReference type="EMBL" id="KNE63105.1"/>
    </source>
</evidence>
<organism evidence="1 2">
    <name type="scientific">Allomyces macrogynus (strain ATCC 38327)</name>
    <name type="common">Allomyces javanicus var. macrogynus</name>
    <dbReference type="NCBI Taxonomy" id="578462"/>
    <lineage>
        <taxon>Eukaryota</taxon>
        <taxon>Fungi</taxon>
        <taxon>Fungi incertae sedis</taxon>
        <taxon>Blastocladiomycota</taxon>
        <taxon>Blastocladiomycetes</taxon>
        <taxon>Blastocladiales</taxon>
        <taxon>Blastocladiaceae</taxon>
        <taxon>Allomyces</taxon>
    </lineage>
</organism>
<keyword evidence="2" id="KW-1185">Reference proteome</keyword>
<dbReference type="Proteomes" id="UP000054350">
    <property type="component" value="Unassembled WGS sequence"/>
</dbReference>
<dbReference type="eggNOG" id="ENOG502SAZE">
    <property type="taxonomic scope" value="Eukaryota"/>
</dbReference>
<dbReference type="EMBL" id="GG745341">
    <property type="protein sequence ID" value="KNE63105.1"/>
    <property type="molecule type" value="Genomic_DNA"/>
</dbReference>
<dbReference type="AlphaFoldDB" id="A0A0L0SL49"/>